<evidence type="ECO:0000313" key="2">
    <source>
        <dbReference type="Proteomes" id="UP001626550"/>
    </source>
</evidence>
<dbReference type="EMBL" id="JBJKFK010001761">
    <property type="protein sequence ID" value="KAL3312293.1"/>
    <property type="molecule type" value="Genomic_DNA"/>
</dbReference>
<gene>
    <name evidence="1" type="ORF">Ciccas_009115</name>
</gene>
<name>A0ABD2PXZ0_9PLAT</name>
<dbReference type="AlphaFoldDB" id="A0ABD2PXZ0"/>
<keyword evidence="2" id="KW-1185">Reference proteome</keyword>
<reference evidence="1 2" key="1">
    <citation type="submission" date="2024-11" db="EMBL/GenBank/DDBJ databases">
        <title>Adaptive evolution of stress response genes in parasites aligns with host niche diversity.</title>
        <authorList>
            <person name="Hahn C."/>
            <person name="Resl P."/>
        </authorList>
    </citation>
    <scope>NUCLEOTIDE SEQUENCE [LARGE SCALE GENOMIC DNA]</scope>
    <source>
        <strain evidence="1">EGGRZ-B1_66</strain>
        <tissue evidence="1">Body</tissue>
    </source>
</reference>
<organism evidence="1 2">
    <name type="scientific">Cichlidogyrus casuarinus</name>
    <dbReference type="NCBI Taxonomy" id="1844966"/>
    <lineage>
        <taxon>Eukaryota</taxon>
        <taxon>Metazoa</taxon>
        <taxon>Spiralia</taxon>
        <taxon>Lophotrochozoa</taxon>
        <taxon>Platyhelminthes</taxon>
        <taxon>Monogenea</taxon>
        <taxon>Monopisthocotylea</taxon>
        <taxon>Dactylogyridea</taxon>
        <taxon>Ancyrocephalidae</taxon>
        <taxon>Cichlidogyrus</taxon>
    </lineage>
</organism>
<sequence length="244" mass="27832">MISGITFRLKQIVPKVCELPEGFQLLRDKKYDYEYSFGIEFETNDQTLPEKICALPKNPKSFSNSVIQPIKFQPNNIEKCNTKSEKDGNSSLLKDFDSCLQLGEDPFHSVELGSVNELEELSQVLHTSNSRMSSSQRINSLIDRIRSSDLDMTTRKQLQDGNTLLKLSQTLNFLCDVEGMQDDLVLAALSKYPLDSDKAISFCRLLREFSQFGYSVDQIYHCARSIGDRMEPHLVKNALLRMET</sequence>
<proteinExistence type="predicted"/>
<protein>
    <submittedName>
        <fullName evidence="1">Uncharacterized protein</fullName>
    </submittedName>
</protein>
<comment type="caution">
    <text evidence="1">The sequence shown here is derived from an EMBL/GenBank/DDBJ whole genome shotgun (WGS) entry which is preliminary data.</text>
</comment>
<dbReference type="Proteomes" id="UP001626550">
    <property type="component" value="Unassembled WGS sequence"/>
</dbReference>
<evidence type="ECO:0000313" key="1">
    <source>
        <dbReference type="EMBL" id="KAL3312293.1"/>
    </source>
</evidence>
<accession>A0ABD2PXZ0</accession>